<evidence type="ECO:0000256" key="8">
    <source>
        <dbReference type="ARBA" id="ARBA00022989"/>
    </source>
</evidence>
<evidence type="ECO:0000256" key="6">
    <source>
        <dbReference type="ARBA" id="ARBA00022519"/>
    </source>
</evidence>
<keyword evidence="5" id="KW-0488">Methylation</keyword>
<dbReference type="InterPro" id="IPR045584">
    <property type="entry name" value="Pilin-like"/>
</dbReference>
<protein>
    <recommendedName>
        <fullName evidence="3">Type II secretion system protein J</fullName>
    </recommendedName>
</protein>
<comment type="caution">
    <text evidence="11">The sequence shown here is derived from an EMBL/GenBank/DDBJ whole genome shotgun (WGS) entry which is preliminary data.</text>
</comment>
<keyword evidence="8" id="KW-1133">Transmembrane helix</keyword>
<keyword evidence="6" id="KW-0997">Cell inner membrane</keyword>
<proteinExistence type="inferred from homology"/>
<feature type="region of interest" description="Disordered" evidence="10">
    <location>
        <begin position="58"/>
        <end position="83"/>
    </location>
</feature>
<dbReference type="PANTHER" id="PTHR39583">
    <property type="entry name" value="TYPE II SECRETION SYSTEM PROTEIN J-RELATED"/>
    <property type="match status" value="1"/>
</dbReference>
<accession>A0ABW6CPV4</accession>
<keyword evidence="12" id="KW-1185">Reference proteome</keyword>
<comment type="subcellular location">
    <subcellularLocation>
        <location evidence="1">Cell inner membrane</location>
        <topology evidence="1">Single-pass membrane protein</topology>
    </subcellularLocation>
</comment>
<dbReference type="InterPro" id="IPR051621">
    <property type="entry name" value="T2SS_protein_J"/>
</dbReference>
<dbReference type="Pfam" id="PF11612">
    <property type="entry name" value="T2SSJ"/>
    <property type="match status" value="1"/>
</dbReference>
<dbReference type="Gene3D" id="3.10.610.10">
    <property type="entry name" value="GSPII I/J protein-like"/>
    <property type="match status" value="1"/>
</dbReference>
<dbReference type="Proteomes" id="UP001598130">
    <property type="component" value="Unassembled WGS sequence"/>
</dbReference>
<dbReference type="NCBIfam" id="TIGR01711">
    <property type="entry name" value="gspJ"/>
    <property type="match status" value="1"/>
</dbReference>
<keyword evidence="7" id="KW-0812">Transmembrane</keyword>
<sequence length="193" mass="21013">MKGFTLVEMLVALFIFSLLAAAGVTVMRFTVDNQVAVRGRMDRLGDIQRTRALLKSDLEQAAPRRTRDEAGTPAAGPFGGGPPPGALLAFSRRGWDNPDRAARGSLQYVEYRVEDGRLERRSRPALDGARLGEPQRLIDGVQAADVEFLSQGAWRPTWTSSSSVPMPQVVRLTLTLKSVGEVRQLFLLPGGAP</sequence>
<dbReference type="PROSITE" id="PS00409">
    <property type="entry name" value="PROKAR_NTER_METHYL"/>
    <property type="match status" value="1"/>
</dbReference>
<evidence type="ECO:0000313" key="12">
    <source>
        <dbReference type="Proteomes" id="UP001598130"/>
    </source>
</evidence>
<dbReference type="PANTHER" id="PTHR39583:SF2">
    <property type="entry name" value="TYPE II SECRETION SYSTEM PROTEIN J"/>
    <property type="match status" value="1"/>
</dbReference>
<dbReference type="InterPro" id="IPR010055">
    <property type="entry name" value="T2SS_protein-GspJ"/>
</dbReference>
<evidence type="ECO:0000256" key="10">
    <source>
        <dbReference type="SAM" id="MobiDB-lite"/>
    </source>
</evidence>
<organism evidence="11 12">
    <name type="scientific">Phenylobacterium ferrooxidans</name>
    <dbReference type="NCBI Taxonomy" id="2982689"/>
    <lineage>
        <taxon>Bacteria</taxon>
        <taxon>Pseudomonadati</taxon>
        <taxon>Pseudomonadota</taxon>
        <taxon>Alphaproteobacteria</taxon>
        <taxon>Caulobacterales</taxon>
        <taxon>Caulobacteraceae</taxon>
        <taxon>Phenylobacterium</taxon>
    </lineage>
</organism>
<dbReference type="EMBL" id="JAOTJD010000003">
    <property type="protein sequence ID" value="MFD3262843.1"/>
    <property type="molecule type" value="Genomic_DNA"/>
</dbReference>
<gene>
    <name evidence="11" type="primary">gspJ</name>
    <name evidence="11" type="ORF">OCL97_02560</name>
</gene>
<dbReference type="Pfam" id="PF07963">
    <property type="entry name" value="N_methyl"/>
    <property type="match status" value="1"/>
</dbReference>
<evidence type="ECO:0000256" key="3">
    <source>
        <dbReference type="ARBA" id="ARBA00021539"/>
    </source>
</evidence>
<dbReference type="NCBIfam" id="TIGR02532">
    <property type="entry name" value="IV_pilin_GFxxxE"/>
    <property type="match status" value="1"/>
</dbReference>
<evidence type="ECO:0000256" key="2">
    <source>
        <dbReference type="ARBA" id="ARBA00011084"/>
    </source>
</evidence>
<dbReference type="Gene3D" id="2.10.70.20">
    <property type="entry name" value="gspk-gspi-gspj complex like domains"/>
    <property type="match status" value="1"/>
</dbReference>
<keyword evidence="9" id="KW-0472">Membrane</keyword>
<dbReference type="RefSeq" id="WP_377367317.1">
    <property type="nucleotide sequence ID" value="NZ_JAOTJD010000003.1"/>
</dbReference>
<dbReference type="InterPro" id="IPR012902">
    <property type="entry name" value="N_methyl_site"/>
</dbReference>
<evidence type="ECO:0000256" key="1">
    <source>
        <dbReference type="ARBA" id="ARBA00004377"/>
    </source>
</evidence>
<reference evidence="11 12" key="1">
    <citation type="submission" date="2022-09" db="EMBL/GenBank/DDBJ databases">
        <title>New species of Phenylobacterium.</title>
        <authorList>
            <person name="Mieszkin S."/>
        </authorList>
    </citation>
    <scope>NUCLEOTIDE SEQUENCE [LARGE SCALE GENOMIC DNA]</scope>
    <source>
        <strain evidence="11 12">HK31-G</strain>
    </source>
</reference>
<evidence type="ECO:0000256" key="4">
    <source>
        <dbReference type="ARBA" id="ARBA00022475"/>
    </source>
</evidence>
<comment type="similarity">
    <text evidence="2">Belongs to the GSP J family.</text>
</comment>
<evidence type="ECO:0000256" key="7">
    <source>
        <dbReference type="ARBA" id="ARBA00022692"/>
    </source>
</evidence>
<evidence type="ECO:0000256" key="5">
    <source>
        <dbReference type="ARBA" id="ARBA00022481"/>
    </source>
</evidence>
<evidence type="ECO:0000256" key="9">
    <source>
        <dbReference type="ARBA" id="ARBA00023136"/>
    </source>
</evidence>
<dbReference type="SUPFAM" id="SSF54523">
    <property type="entry name" value="Pili subunits"/>
    <property type="match status" value="1"/>
</dbReference>
<name>A0ABW6CPV4_9CAUL</name>
<evidence type="ECO:0000313" key="11">
    <source>
        <dbReference type="EMBL" id="MFD3262843.1"/>
    </source>
</evidence>
<keyword evidence="4" id="KW-1003">Cell membrane</keyword>